<sequence>MFDTTFWRTEMWHPLTLHFPISLLLLATLSKLVALFLKGSQAAFWHRAGAYLLYAGCLMAWVSIYTGDMADGLVARKLCDPTVLKRHEIAAYNLAYLFSAATALELSLRFNLVKVKVKWLQAVVLLLMVVGAGFLIYTSHLGATVVYEQAGGVNVPSSDCAGF</sequence>
<feature type="domain" description="DUF2231" evidence="2">
    <location>
        <begin position="13"/>
        <end position="153"/>
    </location>
</feature>
<keyword evidence="1" id="KW-0472">Membrane</keyword>
<accession>A0A3D8LHM9</accession>
<evidence type="ECO:0000259" key="2">
    <source>
        <dbReference type="Pfam" id="PF09990"/>
    </source>
</evidence>
<dbReference type="AlphaFoldDB" id="A0A3D8LHM9"/>
<keyword evidence="1" id="KW-1133">Transmembrane helix</keyword>
<proteinExistence type="predicted"/>
<keyword evidence="1" id="KW-0812">Transmembrane</keyword>
<dbReference type="InterPro" id="IPR019251">
    <property type="entry name" value="DUF2231_TM"/>
</dbReference>
<organism evidence="3 4">
    <name type="scientific">Pontibacter diazotrophicus</name>
    <dbReference type="NCBI Taxonomy" id="1400979"/>
    <lineage>
        <taxon>Bacteria</taxon>
        <taxon>Pseudomonadati</taxon>
        <taxon>Bacteroidota</taxon>
        <taxon>Cytophagia</taxon>
        <taxon>Cytophagales</taxon>
        <taxon>Hymenobacteraceae</taxon>
        <taxon>Pontibacter</taxon>
    </lineage>
</organism>
<dbReference type="EMBL" id="QRGR01000001">
    <property type="protein sequence ID" value="RDV16951.1"/>
    <property type="molecule type" value="Genomic_DNA"/>
</dbReference>
<feature type="transmembrane region" description="Helical" evidence="1">
    <location>
        <begin position="89"/>
        <end position="107"/>
    </location>
</feature>
<feature type="transmembrane region" description="Helical" evidence="1">
    <location>
        <begin position="17"/>
        <end position="37"/>
    </location>
</feature>
<feature type="transmembrane region" description="Helical" evidence="1">
    <location>
        <begin position="49"/>
        <end position="69"/>
    </location>
</feature>
<dbReference type="OrthoDB" id="5298381at2"/>
<evidence type="ECO:0000256" key="1">
    <source>
        <dbReference type="SAM" id="Phobius"/>
    </source>
</evidence>
<dbReference type="RefSeq" id="WP_115563471.1">
    <property type="nucleotide sequence ID" value="NZ_QRGR01000001.1"/>
</dbReference>
<evidence type="ECO:0000313" key="3">
    <source>
        <dbReference type="EMBL" id="RDV16951.1"/>
    </source>
</evidence>
<dbReference type="Pfam" id="PF09990">
    <property type="entry name" value="DUF2231"/>
    <property type="match status" value="1"/>
</dbReference>
<protein>
    <submittedName>
        <fullName evidence="3">DUF2231 domain-containing protein</fullName>
    </submittedName>
</protein>
<reference evidence="4" key="1">
    <citation type="submission" date="2018-08" db="EMBL/GenBank/DDBJ databases">
        <authorList>
            <person name="Liu Z.-W."/>
            <person name="Du Z.-J."/>
        </authorList>
    </citation>
    <scope>NUCLEOTIDE SEQUENCE [LARGE SCALE GENOMIC DNA]</scope>
    <source>
        <strain evidence="4">H4X</strain>
    </source>
</reference>
<evidence type="ECO:0000313" key="4">
    <source>
        <dbReference type="Proteomes" id="UP000256708"/>
    </source>
</evidence>
<feature type="transmembrane region" description="Helical" evidence="1">
    <location>
        <begin position="119"/>
        <end position="137"/>
    </location>
</feature>
<name>A0A3D8LHM9_9BACT</name>
<keyword evidence="4" id="KW-1185">Reference proteome</keyword>
<comment type="caution">
    <text evidence="3">The sequence shown here is derived from an EMBL/GenBank/DDBJ whole genome shotgun (WGS) entry which is preliminary data.</text>
</comment>
<gene>
    <name evidence="3" type="ORF">DXT99_00040</name>
</gene>
<dbReference type="Proteomes" id="UP000256708">
    <property type="component" value="Unassembled WGS sequence"/>
</dbReference>